<gene>
    <name evidence="6" type="ORF">AALO_G00285100</name>
</gene>
<feature type="compositionally biased region" description="Basic and acidic residues" evidence="4">
    <location>
        <begin position="222"/>
        <end position="283"/>
    </location>
</feature>
<keyword evidence="7" id="KW-1185">Reference proteome</keyword>
<evidence type="ECO:0000313" key="7">
    <source>
        <dbReference type="Proteomes" id="UP000823561"/>
    </source>
</evidence>
<evidence type="ECO:0000256" key="4">
    <source>
        <dbReference type="SAM" id="MobiDB-lite"/>
    </source>
</evidence>
<dbReference type="AlphaFoldDB" id="A0AAV6FFD7"/>
<feature type="region of interest" description="Disordered" evidence="4">
    <location>
        <begin position="1"/>
        <end position="20"/>
    </location>
</feature>
<dbReference type="InterPro" id="IPR013087">
    <property type="entry name" value="Znf_C2H2_type"/>
</dbReference>
<accession>A0AAV6FFD7</accession>
<comment type="caution">
    <text evidence="6">The sequence shown here is derived from an EMBL/GenBank/DDBJ whole genome shotgun (WGS) entry which is preliminary data.</text>
</comment>
<feature type="compositionally biased region" description="Basic and acidic residues" evidence="4">
    <location>
        <begin position="147"/>
        <end position="194"/>
    </location>
</feature>
<keyword evidence="3" id="KW-0539">Nucleus</keyword>
<reference evidence="6" key="1">
    <citation type="submission" date="2020-10" db="EMBL/GenBank/DDBJ databases">
        <title>Chromosome-scale genome assembly of the Allis shad, Alosa alosa.</title>
        <authorList>
            <person name="Margot Z."/>
            <person name="Christophe K."/>
            <person name="Cabau C."/>
            <person name="Louis A."/>
            <person name="Berthelot C."/>
            <person name="Parey E."/>
            <person name="Roest Crollius H."/>
            <person name="Montfort J."/>
            <person name="Robinson-Rechavi M."/>
            <person name="Bucao C."/>
            <person name="Bouchez O."/>
            <person name="Gislard M."/>
            <person name="Lluch J."/>
            <person name="Milhes M."/>
            <person name="Lampietro C."/>
            <person name="Lopez Roques C."/>
            <person name="Donnadieu C."/>
            <person name="Braasch I."/>
            <person name="Desvignes T."/>
            <person name="Postlethwait J."/>
            <person name="Bobe J."/>
            <person name="Guiguen Y."/>
        </authorList>
    </citation>
    <scope>NUCLEOTIDE SEQUENCE</scope>
    <source>
        <strain evidence="6">M-15738</strain>
        <tissue evidence="6">Blood</tissue>
    </source>
</reference>
<feature type="region of interest" description="Disordered" evidence="4">
    <location>
        <begin position="137"/>
        <end position="286"/>
    </location>
</feature>
<dbReference type="GO" id="GO:0031053">
    <property type="term" value="P:primary miRNA processing"/>
    <property type="evidence" value="ECO:0007669"/>
    <property type="project" value="TreeGrafter"/>
</dbReference>
<feature type="compositionally biased region" description="Basic residues" evidence="4">
    <location>
        <begin position="680"/>
        <end position="691"/>
    </location>
</feature>
<feature type="compositionally biased region" description="Basic and acidic residues" evidence="4">
    <location>
        <begin position="692"/>
        <end position="703"/>
    </location>
</feature>
<dbReference type="Proteomes" id="UP000823561">
    <property type="component" value="Chromosome 23"/>
</dbReference>
<evidence type="ECO:0000313" key="6">
    <source>
        <dbReference type="EMBL" id="KAG5261513.1"/>
    </source>
</evidence>
<dbReference type="PROSITE" id="PS00028">
    <property type="entry name" value="ZINC_FINGER_C2H2_1"/>
    <property type="match status" value="1"/>
</dbReference>
<dbReference type="Pfam" id="PF04959">
    <property type="entry name" value="ARS2"/>
    <property type="match status" value="1"/>
</dbReference>
<dbReference type="InterPro" id="IPR035979">
    <property type="entry name" value="RBD_domain_sf"/>
</dbReference>
<evidence type="ECO:0000256" key="3">
    <source>
        <dbReference type="ARBA" id="ARBA00023242"/>
    </source>
</evidence>
<feature type="region of interest" description="Disordered" evidence="4">
    <location>
        <begin position="677"/>
        <end position="712"/>
    </location>
</feature>
<comment type="subcellular location">
    <subcellularLocation>
        <location evidence="1">Nucleus</location>
    </subcellularLocation>
</comment>
<dbReference type="SUPFAM" id="SSF54928">
    <property type="entry name" value="RNA-binding domain, RBD"/>
    <property type="match status" value="1"/>
</dbReference>
<protein>
    <recommendedName>
        <fullName evidence="5">C2H2-type domain-containing protein</fullName>
    </recommendedName>
</protein>
<dbReference type="Pfam" id="PF12066">
    <property type="entry name" value="SERRATE_Ars2_N"/>
    <property type="match status" value="1"/>
</dbReference>
<dbReference type="PANTHER" id="PTHR13165:SF0">
    <property type="entry name" value="SERRATE RNA EFFECTOR MOLECULE HOMOLOG"/>
    <property type="match status" value="1"/>
</dbReference>
<sequence length="712" mass="82371">MSEFLTSKFGGSPDGAPGRPPTGLQSFKEFLLRLNPAVGEVDAVRCYKEYKMAFSRQQMEAFFLAHRDEEWFRLKYHPEDIERRDAETHDALQKRLDVYMYLRGKGWFDNISLDIQQASAIIKVLDAVQIRFEGGTGNDLRALETPGKGEKERGMEREKEGGKERGKETPPSEPQKQEEVHTVDAEHRLAPRAEKARKRKHIDKVKVSEFNSASVSRPSDQSAEREADRKREKENMLHRELTEKKDQEDDKENRVAMKRCNEETEDRKMEEKMGQGRPEEEKGGAASFPCQLHKTRSLFMRNIPPTIYKEEIVNLCVKYPGFMRVCLSEPHAEYRFFRRCWVTFDHLANIQDICWQLQNVRLREYKLSPVVHRDLCRRVRMANGITQHRTLMQEHISLAAQLIRSLDSRWSVWGGDQDKGNPVLKNVSYHLIEEVSAEEEELTGRVGAAIPQSEVTVERDNGLVKVLDGLLLYLRVVHSVDFYNACQHSTENEMPSCCGSVHVRGPVPPNRVPTLHMLEWQKKFEVKLRSLFWPRETLSEDEVGKLGRKHPAQEVDKFVRANTRELDREKWLCVLCEKKFKGPEFVRKHLLSRHGEQVEEVRKEAAFFNNFLMDPKRPALPEMRSPPPMPSRPGQAGPAFSHQCGWSFNQPSPPFIGYERSPFPPNEYGDGGHFGWFRGVPHRKPQQKRVTHREPRKVTRYCDLDAPDAGAS</sequence>
<dbReference type="PANTHER" id="PTHR13165">
    <property type="entry name" value="ARSENITE-RESISTANCE PROTEIN 2"/>
    <property type="match status" value="1"/>
</dbReference>
<evidence type="ECO:0000259" key="5">
    <source>
        <dbReference type="PROSITE" id="PS00028"/>
    </source>
</evidence>
<name>A0AAV6FFD7_9TELE</name>
<feature type="compositionally biased region" description="Polar residues" evidence="4">
    <location>
        <begin position="209"/>
        <end position="221"/>
    </location>
</feature>
<proteinExistence type="inferred from homology"/>
<dbReference type="EMBL" id="JADWDJ010000023">
    <property type="protein sequence ID" value="KAG5261513.1"/>
    <property type="molecule type" value="Genomic_DNA"/>
</dbReference>
<feature type="domain" description="C2H2-type" evidence="5">
    <location>
        <begin position="573"/>
        <end position="594"/>
    </location>
</feature>
<evidence type="ECO:0000256" key="2">
    <source>
        <dbReference type="ARBA" id="ARBA00005407"/>
    </source>
</evidence>
<comment type="similarity">
    <text evidence="2">Belongs to the ARS2 family.</text>
</comment>
<organism evidence="6 7">
    <name type="scientific">Alosa alosa</name>
    <name type="common">allis shad</name>
    <dbReference type="NCBI Taxonomy" id="278164"/>
    <lineage>
        <taxon>Eukaryota</taxon>
        <taxon>Metazoa</taxon>
        <taxon>Chordata</taxon>
        <taxon>Craniata</taxon>
        <taxon>Vertebrata</taxon>
        <taxon>Euteleostomi</taxon>
        <taxon>Actinopterygii</taxon>
        <taxon>Neopterygii</taxon>
        <taxon>Teleostei</taxon>
        <taxon>Clupei</taxon>
        <taxon>Clupeiformes</taxon>
        <taxon>Clupeoidei</taxon>
        <taxon>Clupeidae</taxon>
        <taxon>Alosa</taxon>
    </lineage>
</organism>
<dbReference type="InterPro" id="IPR021933">
    <property type="entry name" value="SERRATE/Ars2_N"/>
</dbReference>
<dbReference type="GO" id="GO:0016604">
    <property type="term" value="C:nuclear body"/>
    <property type="evidence" value="ECO:0007669"/>
    <property type="project" value="TreeGrafter"/>
</dbReference>
<dbReference type="InterPro" id="IPR039727">
    <property type="entry name" value="SE/Ars2"/>
</dbReference>
<dbReference type="GO" id="GO:0003676">
    <property type="term" value="F:nucleic acid binding"/>
    <property type="evidence" value="ECO:0007669"/>
    <property type="project" value="InterPro"/>
</dbReference>
<evidence type="ECO:0000256" key="1">
    <source>
        <dbReference type="ARBA" id="ARBA00004123"/>
    </source>
</evidence>
<dbReference type="InterPro" id="IPR007042">
    <property type="entry name" value="SERRATE/Ars2_C"/>
</dbReference>